<dbReference type="InParanoid" id="C1E693"/>
<dbReference type="PANTHER" id="PTHR43731">
    <property type="entry name" value="RHOMBOID PROTEASE"/>
    <property type="match status" value="1"/>
</dbReference>
<dbReference type="Proteomes" id="UP000002009">
    <property type="component" value="Chromosome 5"/>
</dbReference>
<proteinExistence type="inferred from homology"/>
<feature type="compositionally biased region" description="Low complexity" evidence="6">
    <location>
        <begin position="37"/>
        <end position="47"/>
    </location>
</feature>
<dbReference type="FunCoup" id="C1E693">
    <property type="interactions" value="1153"/>
</dbReference>
<name>C1E693_MICCC</name>
<dbReference type="GO" id="GO:0004252">
    <property type="term" value="F:serine-type endopeptidase activity"/>
    <property type="evidence" value="ECO:0007669"/>
    <property type="project" value="InterPro"/>
</dbReference>
<feature type="transmembrane region" description="Helical" evidence="7">
    <location>
        <begin position="273"/>
        <end position="296"/>
    </location>
</feature>
<keyword evidence="3 7" id="KW-0812">Transmembrane</keyword>
<organism evidence="9 10">
    <name type="scientific">Micromonas commoda (strain RCC299 / NOUM17 / CCMP2709)</name>
    <name type="common">Picoplanktonic green alga</name>
    <dbReference type="NCBI Taxonomy" id="296587"/>
    <lineage>
        <taxon>Eukaryota</taxon>
        <taxon>Viridiplantae</taxon>
        <taxon>Chlorophyta</taxon>
        <taxon>Mamiellophyceae</taxon>
        <taxon>Mamiellales</taxon>
        <taxon>Mamiellaceae</taxon>
        <taxon>Micromonas</taxon>
    </lineage>
</organism>
<feature type="region of interest" description="Disordered" evidence="6">
    <location>
        <begin position="10"/>
        <end position="56"/>
    </location>
</feature>
<reference evidence="9 10" key="1">
    <citation type="journal article" date="2009" name="Science">
        <title>Green evolution and dynamic adaptations revealed by genomes of the marine picoeukaryotes Micromonas.</title>
        <authorList>
            <person name="Worden A.Z."/>
            <person name="Lee J.H."/>
            <person name="Mock T."/>
            <person name="Rouze P."/>
            <person name="Simmons M.P."/>
            <person name="Aerts A.L."/>
            <person name="Allen A.E."/>
            <person name="Cuvelier M.L."/>
            <person name="Derelle E."/>
            <person name="Everett M.V."/>
            <person name="Foulon E."/>
            <person name="Grimwood J."/>
            <person name="Gundlach H."/>
            <person name="Henrissat B."/>
            <person name="Napoli C."/>
            <person name="McDonald S.M."/>
            <person name="Parker M.S."/>
            <person name="Rombauts S."/>
            <person name="Salamov A."/>
            <person name="Von Dassow P."/>
            <person name="Badger J.H."/>
            <person name="Coutinho P.M."/>
            <person name="Demir E."/>
            <person name="Dubchak I."/>
            <person name="Gentemann C."/>
            <person name="Eikrem W."/>
            <person name="Gready J.E."/>
            <person name="John U."/>
            <person name="Lanier W."/>
            <person name="Lindquist E.A."/>
            <person name="Lucas S."/>
            <person name="Mayer K.F."/>
            <person name="Moreau H."/>
            <person name="Not F."/>
            <person name="Otillar R."/>
            <person name="Panaud O."/>
            <person name="Pangilinan J."/>
            <person name="Paulsen I."/>
            <person name="Piegu B."/>
            <person name="Poliakov A."/>
            <person name="Robbens S."/>
            <person name="Schmutz J."/>
            <person name="Toulza E."/>
            <person name="Wyss T."/>
            <person name="Zelensky A."/>
            <person name="Zhou K."/>
            <person name="Armbrust E.V."/>
            <person name="Bhattacharya D."/>
            <person name="Goodenough U.W."/>
            <person name="Van de Peer Y."/>
            <person name="Grigoriev I.V."/>
        </authorList>
    </citation>
    <scope>NUCLEOTIDE SEQUENCE [LARGE SCALE GENOMIC DNA]</scope>
    <source>
        <strain evidence="10">RCC299 / NOUM17</strain>
    </source>
</reference>
<gene>
    <name evidence="9" type="ORF">MICPUN_50268</name>
</gene>
<keyword evidence="10" id="KW-1185">Reference proteome</keyword>
<dbReference type="AlphaFoldDB" id="C1E693"/>
<sequence length="336" mass="35833">MTVWWNAAAAAAGGGGRPGWLPPSSNGGDGTRRSGRRLGSLRGIDSGARTGHSRLPSGVNAIGRNIAATLSRNPGHAISVTSGLALGASTLYYDQRPPPSRRYDGRSLTSGDPNRALTDALLWATAGGYVLQLLSGHAFTAVGAKVNAKIAQGEVWRLLTPLLLHGSALHLMVNCMSLNNLGPVVERQFGREQFMAVYLGSGLLGNFLSYKRCPNNAVGASSAIFGLVGALGIYLNRHRDLFGDYGDKVFQNLLGSVGLNAMFGLMSKRIDNWGHFGGFLGGAVVAWTVGPNLVVVGAGERVDERREASRTVARRRVVNRPLLQTYTGEFMEEFRK</sequence>
<evidence type="ECO:0000256" key="7">
    <source>
        <dbReference type="SAM" id="Phobius"/>
    </source>
</evidence>
<dbReference type="RefSeq" id="XP_002502512.1">
    <property type="nucleotide sequence ID" value="XM_002502466.1"/>
</dbReference>
<protein>
    <submittedName>
        <fullName evidence="9">Rhomboid-like protein</fullName>
    </submittedName>
</protein>
<evidence type="ECO:0000313" key="9">
    <source>
        <dbReference type="EMBL" id="ACO63770.1"/>
    </source>
</evidence>
<dbReference type="InterPro" id="IPR035952">
    <property type="entry name" value="Rhomboid-like_sf"/>
</dbReference>
<dbReference type="PANTHER" id="PTHR43731:SF26">
    <property type="entry name" value="RHOMBOID-LIKE PROTEIN 10, CHLOROPLASTIC"/>
    <property type="match status" value="1"/>
</dbReference>
<accession>C1E693</accession>
<dbReference type="OrthoDB" id="418595at2759"/>
<comment type="similarity">
    <text evidence="2">Belongs to the peptidase S54 family.</text>
</comment>
<evidence type="ECO:0000313" key="10">
    <source>
        <dbReference type="Proteomes" id="UP000002009"/>
    </source>
</evidence>
<evidence type="ECO:0000259" key="8">
    <source>
        <dbReference type="Pfam" id="PF01694"/>
    </source>
</evidence>
<dbReference type="STRING" id="296587.C1E693"/>
<dbReference type="GO" id="GO:0016020">
    <property type="term" value="C:membrane"/>
    <property type="evidence" value="ECO:0007669"/>
    <property type="project" value="UniProtKB-SubCell"/>
</dbReference>
<evidence type="ECO:0000256" key="1">
    <source>
        <dbReference type="ARBA" id="ARBA00004141"/>
    </source>
</evidence>
<dbReference type="Pfam" id="PF01694">
    <property type="entry name" value="Rhomboid"/>
    <property type="match status" value="1"/>
</dbReference>
<dbReference type="InterPro" id="IPR022764">
    <property type="entry name" value="Peptidase_S54_rhomboid_dom"/>
</dbReference>
<feature type="domain" description="Peptidase S54 rhomboid" evidence="8">
    <location>
        <begin position="153"/>
        <end position="290"/>
    </location>
</feature>
<evidence type="ECO:0000256" key="5">
    <source>
        <dbReference type="ARBA" id="ARBA00023136"/>
    </source>
</evidence>
<feature type="transmembrane region" description="Helical" evidence="7">
    <location>
        <begin position="217"/>
        <end position="237"/>
    </location>
</feature>
<keyword evidence="5 7" id="KW-0472">Membrane</keyword>
<evidence type="ECO:0000256" key="3">
    <source>
        <dbReference type="ARBA" id="ARBA00022692"/>
    </source>
</evidence>
<evidence type="ECO:0000256" key="4">
    <source>
        <dbReference type="ARBA" id="ARBA00022989"/>
    </source>
</evidence>
<keyword evidence="4 7" id="KW-1133">Transmembrane helix</keyword>
<dbReference type="SUPFAM" id="SSF144091">
    <property type="entry name" value="Rhomboid-like"/>
    <property type="match status" value="1"/>
</dbReference>
<dbReference type="Gene3D" id="1.20.1540.10">
    <property type="entry name" value="Rhomboid-like"/>
    <property type="match status" value="1"/>
</dbReference>
<dbReference type="KEGG" id="mis:MICPUN_50268"/>
<dbReference type="GeneID" id="8243417"/>
<dbReference type="EMBL" id="CP001326">
    <property type="protein sequence ID" value="ACO63770.1"/>
    <property type="molecule type" value="Genomic_DNA"/>
</dbReference>
<dbReference type="eggNOG" id="KOG2289">
    <property type="taxonomic scope" value="Eukaryota"/>
</dbReference>
<feature type="transmembrane region" description="Helical" evidence="7">
    <location>
        <begin position="249"/>
        <end position="267"/>
    </location>
</feature>
<evidence type="ECO:0000256" key="2">
    <source>
        <dbReference type="ARBA" id="ARBA00009045"/>
    </source>
</evidence>
<dbReference type="InterPro" id="IPR050925">
    <property type="entry name" value="Rhomboid_protease_S54"/>
</dbReference>
<evidence type="ECO:0000256" key="6">
    <source>
        <dbReference type="SAM" id="MobiDB-lite"/>
    </source>
</evidence>
<comment type="subcellular location">
    <subcellularLocation>
        <location evidence="1">Membrane</location>
        <topology evidence="1">Multi-pass membrane protein</topology>
    </subcellularLocation>
</comment>